<dbReference type="Proteomes" id="UP001148662">
    <property type="component" value="Unassembled WGS sequence"/>
</dbReference>
<proteinExistence type="predicted"/>
<name>A0ACC1RH08_9APHY</name>
<gene>
    <name evidence="1" type="ORF">NM688_g9319</name>
</gene>
<accession>A0ACC1RH08</accession>
<organism evidence="1 2">
    <name type="scientific">Phlebia brevispora</name>
    <dbReference type="NCBI Taxonomy" id="194682"/>
    <lineage>
        <taxon>Eukaryota</taxon>
        <taxon>Fungi</taxon>
        <taxon>Dikarya</taxon>
        <taxon>Basidiomycota</taxon>
        <taxon>Agaricomycotina</taxon>
        <taxon>Agaricomycetes</taxon>
        <taxon>Polyporales</taxon>
        <taxon>Meruliaceae</taxon>
        <taxon>Phlebia</taxon>
    </lineage>
</organism>
<reference evidence="1" key="1">
    <citation type="submission" date="2022-07" db="EMBL/GenBank/DDBJ databases">
        <title>Genome Sequence of Phlebia brevispora.</title>
        <authorList>
            <person name="Buettner E."/>
        </authorList>
    </citation>
    <scope>NUCLEOTIDE SEQUENCE</scope>
    <source>
        <strain evidence="1">MPL23</strain>
    </source>
</reference>
<dbReference type="EMBL" id="JANHOG010002856">
    <property type="protein sequence ID" value="KAJ3519316.1"/>
    <property type="molecule type" value="Genomic_DNA"/>
</dbReference>
<protein>
    <submittedName>
        <fullName evidence="1">Uncharacterized protein</fullName>
    </submittedName>
</protein>
<sequence length="143" mass="16806">MRQANGYDTFGYWPFLSADEVDAVMRAHEDVEVWKQTFLKNGFTAPTYWYKIMTNGMEAQDEKQIPPERTFPPKESPIFFGACRLDYICVPENGYAVFKSEGFKDHDVTTYEFDADHWLFFSQAQEVCQELEKWIQLKKAGFK</sequence>
<evidence type="ECO:0000313" key="2">
    <source>
        <dbReference type="Proteomes" id="UP001148662"/>
    </source>
</evidence>
<comment type="caution">
    <text evidence="1">The sequence shown here is derived from an EMBL/GenBank/DDBJ whole genome shotgun (WGS) entry which is preliminary data.</text>
</comment>
<keyword evidence="2" id="KW-1185">Reference proteome</keyword>
<evidence type="ECO:0000313" key="1">
    <source>
        <dbReference type="EMBL" id="KAJ3519316.1"/>
    </source>
</evidence>